<dbReference type="CDD" id="cd00761">
    <property type="entry name" value="Glyco_tranf_GTA_type"/>
    <property type="match status" value="1"/>
</dbReference>
<dbReference type="InterPro" id="IPR029044">
    <property type="entry name" value="Nucleotide-diphossugar_trans"/>
</dbReference>
<dbReference type="GO" id="GO:0016757">
    <property type="term" value="F:glycosyltransferase activity"/>
    <property type="evidence" value="ECO:0007669"/>
    <property type="project" value="UniProtKB-KW"/>
</dbReference>
<evidence type="ECO:0000313" key="9">
    <source>
        <dbReference type="Proteomes" id="UP000293902"/>
    </source>
</evidence>
<dbReference type="OrthoDB" id="433681at2"/>
<dbReference type="PANTHER" id="PTHR43685">
    <property type="entry name" value="GLYCOSYLTRANSFERASE"/>
    <property type="match status" value="1"/>
</dbReference>
<dbReference type="Proteomes" id="UP000248798">
    <property type="component" value="Unassembled WGS sequence"/>
</dbReference>
<evidence type="ECO:0000256" key="4">
    <source>
        <dbReference type="SAM" id="Phobius"/>
    </source>
</evidence>
<organism evidence="7 8">
    <name type="scientific">Desulfobacter hydrogenophilus</name>
    <dbReference type="NCBI Taxonomy" id="2291"/>
    <lineage>
        <taxon>Bacteria</taxon>
        <taxon>Pseudomonadati</taxon>
        <taxon>Thermodesulfobacteriota</taxon>
        <taxon>Desulfobacteria</taxon>
        <taxon>Desulfobacterales</taxon>
        <taxon>Desulfobacteraceae</taxon>
        <taxon>Desulfobacter</taxon>
    </lineage>
</organism>
<dbReference type="AlphaFoldDB" id="A0A328F6K8"/>
<dbReference type="Gene3D" id="3.90.550.10">
    <property type="entry name" value="Spore Coat Polysaccharide Biosynthesis Protein SpsA, Chain A"/>
    <property type="match status" value="1"/>
</dbReference>
<feature type="domain" description="Glycosyltransferase 2-like" evidence="5">
    <location>
        <begin position="5"/>
        <end position="161"/>
    </location>
</feature>
<keyword evidence="2" id="KW-0328">Glycosyltransferase</keyword>
<protein>
    <submittedName>
        <fullName evidence="6">Glycosyltransferase family 2 protein</fullName>
    </submittedName>
</protein>
<evidence type="ECO:0000259" key="5">
    <source>
        <dbReference type="Pfam" id="PF00535"/>
    </source>
</evidence>
<evidence type="ECO:0000313" key="6">
    <source>
        <dbReference type="EMBL" id="QBH15072.1"/>
    </source>
</evidence>
<feature type="transmembrane region" description="Helical" evidence="4">
    <location>
        <begin position="263"/>
        <end position="286"/>
    </location>
</feature>
<evidence type="ECO:0000256" key="2">
    <source>
        <dbReference type="ARBA" id="ARBA00022676"/>
    </source>
</evidence>
<evidence type="ECO:0000256" key="3">
    <source>
        <dbReference type="ARBA" id="ARBA00022679"/>
    </source>
</evidence>
<evidence type="ECO:0000313" key="8">
    <source>
        <dbReference type="Proteomes" id="UP000248798"/>
    </source>
</evidence>
<name>A0A328F6K8_9BACT</name>
<keyword evidence="3" id="KW-0808">Transferase</keyword>
<evidence type="ECO:0000313" key="7">
    <source>
        <dbReference type="EMBL" id="RAM00161.1"/>
    </source>
</evidence>
<sequence length="300" mass="34745">MPYFSVIMPVFNEEGNLANTISSVIEQSFGSFEYIIVNDGSIDGTLRELENYAFQDKRIKISSIKNSGISNALNNGIDAAIGQYIARIDAGDVANRHWLKTMYKYSRKNKSIDLFFGRVLITNERFQPFTIWPLFLPININQAILKNKNFPHPFLISKLKTIRDMGGYPNSDGFEDNHLWNKMIKNERKLYATKEISGQIVRNIGHNDIVEKRLKLRAKITGWSKRESDIVVMNAMLYRKIVYNTGLSPLAKTKLFKLRNKYAFRYIFGVFRFLLIKFFSVGSILFHRRRLGKTDGQKSF</sequence>
<accession>A0A328F6K8</accession>
<keyword evidence="4" id="KW-1133">Transmembrane helix</keyword>
<dbReference type="RefSeq" id="WP_111960178.1">
    <property type="nucleotide sequence ID" value="NZ_CP036313.1"/>
</dbReference>
<dbReference type="InterPro" id="IPR001173">
    <property type="entry name" value="Glyco_trans_2-like"/>
</dbReference>
<keyword evidence="4" id="KW-0472">Membrane</keyword>
<reference evidence="6 9" key="2">
    <citation type="submission" date="2019-02" db="EMBL/GenBank/DDBJ databases">
        <title>Complete genome sequence of Desulfobacter hydrogenophilus AcRS1.</title>
        <authorList>
            <person name="Marietou A."/>
            <person name="Lund M.B."/>
            <person name="Marshall I.P.G."/>
            <person name="Schreiber L."/>
            <person name="Jorgensen B."/>
        </authorList>
    </citation>
    <scope>NUCLEOTIDE SEQUENCE [LARGE SCALE GENOMIC DNA]</scope>
    <source>
        <strain evidence="6 9">AcRS1</strain>
    </source>
</reference>
<keyword evidence="4" id="KW-0812">Transmembrane</keyword>
<dbReference type="Proteomes" id="UP000293902">
    <property type="component" value="Chromosome"/>
</dbReference>
<evidence type="ECO:0000256" key="1">
    <source>
        <dbReference type="ARBA" id="ARBA00006739"/>
    </source>
</evidence>
<dbReference type="EMBL" id="CP036313">
    <property type="protein sequence ID" value="QBH15072.1"/>
    <property type="molecule type" value="Genomic_DNA"/>
</dbReference>
<keyword evidence="9" id="KW-1185">Reference proteome</keyword>
<dbReference type="PANTHER" id="PTHR43685:SF5">
    <property type="entry name" value="GLYCOSYLTRANSFERASE EPSE-RELATED"/>
    <property type="match status" value="1"/>
</dbReference>
<dbReference type="EMBL" id="QLNI01000061">
    <property type="protein sequence ID" value="RAM00161.1"/>
    <property type="molecule type" value="Genomic_DNA"/>
</dbReference>
<dbReference type="Pfam" id="PF00535">
    <property type="entry name" value="Glycos_transf_2"/>
    <property type="match status" value="1"/>
</dbReference>
<comment type="similarity">
    <text evidence="1">Belongs to the glycosyltransferase 2 family.</text>
</comment>
<gene>
    <name evidence="7" type="ORF">DO021_20590</name>
    <name evidence="6" type="ORF">EYB58_20390</name>
</gene>
<dbReference type="InterPro" id="IPR050834">
    <property type="entry name" value="Glycosyltransf_2"/>
</dbReference>
<proteinExistence type="inferred from homology"/>
<reference evidence="7 8" key="1">
    <citation type="submission" date="2018-06" db="EMBL/GenBank/DDBJ databases">
        <title>Complete Genome Sequence of Desulfobacter hydrogenophilus (DSM3380).</title>
        <authorList>
            <person name="Marietou A."/>
            <person name="Schreiber L."/>
            <person name="Marshall I."/>
            <person name="Jorgensen B."/>
        </authorList>
    </citation>
    <scope>NUCLEOTIDE SEQUENCE [LARGE SCALE GENOMIC DNA]</scope>
    <source>
        <strain evidence="7 8">DSM 3380</strain>
    </source>
</reference>
<dbReference type="SUPFAM" id="SSF53448">
    <property type="entry name" value="Nucleotide-diphospho-sugar transferases"/>
    <property type="match status" value="1"/>
</dbReference>